<feature type="binding site" evidence="6">
    <location>
        <position position="158"/>
    </location>
    <ligand>
        <name>ATP</name>
        <dbReference type="ChEBI" id="CHEBI:30616"/>
    </ligand>
</feature>
<dbReference type="Proteomes" id="UP000789342">
    <property type="component" value="Unassembled WGS sequence"/>
</dbReference>
<evidence type="ECO:0000313" key="11">
    <source>
        <dbReference type="EMBL" id="CAG8487428.1"/>
    </source>
</evidence>
<evidence type="ECO:0000313" key="12">
    <source>
        <dbReference type="Proteomes" id="UP000789342"/>
    </source>
</evidence>
<evidence type="ECO:0000256" key="4">
    <source>
        <dbReference type="ARBA" id="ARBA00022777"/>
    </source>
</evidence>
<evidence type="ECO:0000256" key="6">
    <source>
        <dbReference type="PIRSR" id="PIRSR630616-2"/>
    </source>
</evidence>
<dbReference type="AlphaFoldDB" id="A0A9N8WFI5"/>
<dbReference type="Pfam" id="PF00069">
    <property type="entry name" value="Pkinase"/>
    <property type="match status" value="1"/>
</dbReference>
<organism evidence="11 12">
    <name type="scientific">Acaulospora morrowiae</name>
    <dbReference type="NCBI Taxonomy" id="94023"/>
    <lineage>
        <taxon>Eukaryota</taxon>
        <taxon>Fungi</taxon>
        <taxon>Fungi incertae sedis</taxon>
        <taxon>Mucoromycota</taxon>
        <taxon>Glomeromycotina</taxon>
        <taxon>Glomeromycetes</taxon>
        <taxon>Diversisporales</taxon>
        <taxon>Acaulosporaceae</taxon>
        <taxon>Acaulospora</taxon>
    </lineage>
</organism>
<feature type="non-terminal residue" evidence="11">
    <location>
        <position position="1"/>
    </location>
</feature>
<feature type="region of interest" description="Disordered" evidence="9">
    <location>
        <begin position="84"/>
        <end position="118"/>
    </location>
</feature>
<dbReference type="Gene3D" id="3.30.200.20">
    <property type="entry name" value="Phosphorylase Kinase, domain 1"/>
    <property type="match status" value="1"/>
</dbReference>
<feature type="binding site" evidence="6">
    <location>
        <position position="251"/>
    </location>
    <ligand>
        <name>ATP</name>
        <dbReference type="ChEBI" id="CHEBI:30616"/>
    </ligand>
</feature>
<protein>
    <submittedName>
        <fullName evidence="11">2871_t:CDS:1</fullName>
    </submittedName>
</protein>
<feature type="binding site" evidence="6">
    <location>
        <begin position="237"/>
        <end position="238"/>
    </location>
    <ligand>
        <name>ATP</name>
        <dbReference type="ChEBI" id="CHEBI:30616"/>
    </ligand>
</feature>
<dbReference type="InterPro" id="IPR011009">
    <property type="entry name" value="Kinase-like_dom_sf"/>
</dbReference>
<evidence type="ECO:0000256" key="1">
    <source>
        <dbReference type="ARBA" id="ARBA00022527"/>
    </source>
</evidence>
<evidence type="ECO:0000256" key="3">
    <source>
        <dbReference type="ARBA" id="ARBA00022741"/>
    </source>
</evidence>
<feature type="binding site" evidence="6">
    <location>
        <begin position="207"/>
        <end position="209"/>
    </location>
    <ligand>
        <name>ATP</name>
        <dbReference type="ChEBI" id="CHEBI:30616"/>
    </ligand>
</feature>
<keyword evidence="1" id="KW-0723">Serine/threonine-protein kinase</keyword>
<evidence type="ECO:0000256" key="7">
    <source>
        <dbReference type="PIRSR" id="PIRSR630616-3"/>
    </source>
</evidence>
<reference evidence="11" key="1">
    <citation type="submission" date="2021-06" db="EMBL/GenBank/DDBJ databases">
        <authorList>
            <person name="Kallberg Y."/>
            <person name="Tangrot J."/>
            <person name="Rosling A."/>
        </authorList>
    </citation>
    <scope>NUCLEOTIDE SEQUENCE</scope>
    <source>
        <strain evidence="11">CL551</strain>
    </source>
</reference>
<keyword evidence="3 6" id="KW-0547">Nucleotide-binding</keyword>
<keyword evidence="12" id="KW-1185">Reference proteome</keyword>
<feature type="binding site" evidence="6">
    <location>
        <position position="139"/>
    </location>
    <ligand>
        <name>ATP</name>
        <dbReference type="ChEBI" id="CHEBI:30616"/>
    </ligand>
</feature>
<dbReference type="OrthoDB" id="377346at2759"/>
<dbReference type="PROSITE" id="PS00107">
    <property type="entry name" value="PROTEIN_KINASE_ATP"/>
    <property type="match status" value="1"/>
</dbReference>
<feature type="domain" description="Protein kinase" evidence="10">
    <location>
        <begin position="129"/>
        <end position="263"/>
    </location>
</feature>
<evidence type="ECO:0000256" key="9">
    <source>
        <dbReference type="SAM" id="MobiDB-lite"/>
    </source>
</evidence>
<evidence type="ECO:0000256" key="8">
    <source>
        <dbReference type="PROSITE-ProRule" id="PRU10141"/>
    </source>
</evidence>
<keyword evidence="4" id="KW-0418">Kinase</keyword>
<feature type="compositionally biased region" description="Polar residues" evidence="9">
    <location>
        <begin position="102"/>
        <end position="112"/>
    </location>
</feature>
<evidence type="ECO:0000259" key="10">
    <source>
        <dbReference type="PROSITE" id="PS50011"/>
    </source>
</evidence>
<feature type="compositionally biased region" description="Basic and acidic residues" evidence="9">
    <location>
        <begin position="84"/>
        <end position="100"/>
    </location>
</feature>
<sequence>METNIYGKENNKSSLFKAERQGETRTNPKRIALAQKNVNTQDAKTDYFKKRNDGEKYKVVMKSQKDSDNVRRNEKNAVFVQREQTKNLGRHELHTRKDGVKNPSQSKQTENTPVKAKNASRKVWSLDDFEVGDPLGQGRFGRVFMAKEKKSGTIVALKVIFKRDLREHKLEEQLKREIEIQCHLRHPNILRLFGFFHDKERVYLILEYAEKGELYKHLLKRTKFSEREAAKAHMKPENLLLTKNGSIKISDFGWAVHVPSNQQ</sequence>
<accession>A0A9N8WFI5</accession>
<proteinExistence type="predicted"/>
<dbReference type="InterPro" id="IPR030616">
    <property type="entry name" value="Aur-like"/>
</dbReference>
<feature type="cross-link" description="Glycyl lysine isopeptide (Lys-Gly) (interchain with G-Cter in SUMO2)" evidence="7">
    <location>
        <position position="235"/>
    </location>
</feature>
<evidence type="ECO:0000256" key="2">
    <source>
        <dbReference type="ARBA" id="ARBA00022679"/>
    </source>
</evidence>
<gene>
    <name evidence="11" type="ORF">AMORRO_LOCUS2613</name>
</gene>
<dbReference type="EMBL" id="CAJVPV010001130">
    <property type="protein sequence ID" value="CAG8487428.1"/>
    <property type="molecule type" value="Genomic_DNA"/>
</dbReference>
<dbReference type="GO" id="GO:0004674">
    <property type="term" value="F:protein serine/threonine kinase activity"/>
    <property type="evidence" value="ECO:0007669"/>
    <property type="project" value="UniProtKB-KW"/>
</dbReference>
<comment type="caution">
    <text evidence="11">The sequence shown here is derived from an EMBL/GenBank/DDBJ whole genome shotgun (WGS) entry which is preliminary data.</text>
</comment>
<dbReference type="PROSITE" id="PS50011">
    <property type="entry name" value="PROTEIN_KINASE_DOM"/>
    <property type="match status" value="1"/>
</dbReference>
<keyword evidence="5 6" id="KW-0067">ATP-binding</keyword>
<dbReference type="Gene3D" id="1.10.510.10">
    <property type="entry name" value="Transferase(Phosphotransferase) domain 1"/>
    <property type="match status" value="1"/>
</dbReference>
<dbReference type="InterPro" id="IPR017441">
    <property type="entry name" value="Protein_kinase_ATP_BS"/>
</dbReference>
<evidence type="ECO:0000256" key="5">
    <source>
        <dbReference type="ARBA" id="ARBA00022840"/>
    </source>
</evidence>
<dbReference type="SUPFAM" id="SSF56112">
    <property type="entry name" value="Protein kinase-like (PK-like)"/>
    <property type="match status" value="1"/>
</dbReference>
<dbReference type="GO" id="GO:0005524">
    <property type="term" value="F:ATP binding"/>
    <property type="evidence" value="ECO:0007669"/>
    <property type="project" value="UniProtKB-UniRule"/>
</dbReference>
<dbReference type="InterPro" id="IPR000719">
    <property type="entry name" value="Prot_kinase_dom"/>
</dbReference>
<keyword evidence="2" id="KW-0808">Transferase</keyword>
<dbReference type="PANTHER" id="PTHR24350">
    <property type="entry name" value="SERINE/THREONINE-PROTEIN KINASE IAL-RELATED"/>
    <property type="match status" value="1"/>
</dbReference>
<feature type="binding site" evidence="8">
    <location>
        <position position="162"/>
    </location>
    <ligand>
        <name>ATP</name>
        <dbReference type="ChEBI" id="CHEBI:30616"/>
    </ligand>
</feature>
<feature type="region of interest" description="Disordered" evidence="9">
    <location>
        <begin position="1"/>
        <end position="36"/>
    </location>
</feature>
<name>A0A9N8WFI5_9GLOM</name>
<dbReference type="FunFam" id="3.30.200.20:FF:000042">
    <property type="entry name" value="Aurora kinase A"/>
    <property type="match status" value="1"/>
</dbReference>